<dbReference type="Proteomes" id="UP001148313">
    <property type="component" value="Unassembled WGS sequence"/>
</dbReference>
<proteinExistence type="predicted"/>
<evidence type="ECO:0000313" key="2">
    <source>
        <dbReference type="EMBL" id="MDA4847285.1"/>
    </source>
</evidence>
<keyword evidence="1" id="KW-0812">Transmembrane</keyword>
<comment type="caution">
    <text evidence="2">The sequence shown here is derived from an EMBL/GenBank/DDBJ whole genome shotgun (WGS) entry which is preliminary data.</text>
</comment>
<gene>
    <name evidence="2" type="ORF">OOZ53_18135</name>
</gene>
<feature type="transmembrane region" description="Helical" evidence="1">
    <location>
        <begin position="271"/>
        <end position="293"/>
    </location>
</feature>
<protein>
    <submittedName>
        <fullName evidence="2">Uncharacterized protein</fullName>
    </submittedName>
</protein>
<dbReference type="EMBL" id="JAPJZH010000012">
    <property type="protein sequence ID" value="MDA4847285.1"/>
    <property type="molecule type" value="Genomic_DNA"/>
</dbReference>
<dbReference type="RefSeq" id="WP_271091103.1">
    <property type="nucleotide sequence ID" value="NZ_JAPJZH010000012.1"/>
</dbReference>
<feature type="transmembrane region" description="Helical" evidence="1">
    <location>
        <begin position="236"/>
        <end position="259"/>
    </location>
</feature>
<evidence type="ECO:0000256" key="1">
    <source>
        <dbReference type="SAM" id="Phobius"/>
    </source>
</evidence>
<feature type="transmembrane region" description="Helical" evidence="1">
    <location>
        <begin position="299"/>
        <end position="328"/>
    </location>
</feature>
<keyword evidence="3" id="KW-1185">Reference proteome</keyword>
<name>A0ABT4VRE0_9HYPH</name>
<sequence>MSDQPEAAPRKSSFLRKVLFFLAAFVISLGIGRAFEYLTTKSTYDAALELQQGWFNSVSTMAPLALATNYFSDVLELASTGRGPVIEVPVLQPATREDEPGQSTGKSGHQCRLLPVAEQTKKQSVAEPVSDSSPAINADYCRNLSLSRRSCLDQLGSPTYDQCEAAQREFQEKFERECAGWEAGIQRTLELQAELPMVSSSPPSNDRRGVGEVLSAPLFAIYYTWARLTASGGISYFWAILQLGAGLIGFLALYGPLFGDRQRGIYLPEGFGGWAIGVPIGTIVVASATAMILKYAMLLGLYLFCQVTSFAAFCCGAAGLVGFCWYWATELAKHSVGTVLTPNDPKQ</sequence>
<evidence type="ECO:0000313" key="3">
    <source>
        <dbReference type="Proteomes" id="UP001148313"/>
    </source>
</evidence>
<reference evidence="2" key="1">
    <citation type="submission" date="2022-11" db="EMBL/GenBank/DDBJ databases">
        <title>Hoeflea poritis sp. nov., isolated from scleractinian coral Porites lutea.</title>
        <authorList>
            <person name="Zhang G."/>
            <person name="Wei Q."/>
            <person name="Cai L."/>
        </authorList>
    </citation>
    <scope>NUCLEOTIDE SEQUENCE</scope>
    <source>
        <strain evidence="2">E7-10</strain>
    </source>
</reference>
<accession>A0ABT4VRE0</accession>
<keyword evidence="1" id="KW-1133">Transmembrane helix</keyword>
<organism evidence="2 3">
    <name type="scientific">Hoeflea poritis</name>
    <dbReference type="NCBI Taxonomy" id="2993659"/>
    <lineage>
        <taxon>Bacteria</taxon>
        <taxon>Pseudomonadati</taxon>
        <taxon>Pseudomonadota</taxon>
        <taxon>Alphaproteobacteria</taxon>
        <taxon>Hyphomicrobiales</taxon>
        <taxon>Rhizobiaceae</taxon>
        <taxon>Hoeflea</taxon>
    </lineage>
</organism>
<keyword evidence="1" id="KW-0472">Membrane</keyword>